<evidence type="ECO:0000256" key="1">
    <source>
        <dbReference type="SAM" id="Coils"/>
    </source>
</evidence>
<feature type="transmembrane region" description="Helical" evidence="2">
    <location>
        <begin position="189"/>
        <end position="214"/>
    </location>
</feature>
<proteinExistence type="predicted"/>
<name>A0AAU8YVP8_CLOBO</name>
<feature type="transmembrane region" description="Helical" evidence="2">
    <location>
        <begin position="159"/>
        <end position="177"/>
    </location>
</feature>
<gene>
    <name evidence="3" type="ORF">C3B64_07590</name>
</gene>
<keyword evidence="2" id="KW-0472">Membrane</keyword>
<evidence type="ECO:0000256" key="2">
    <source>
        <dbReference type="SAM" id="Phobius"/>
    </source>
</evidence>
<dbReference type="Proteomes" id="UP000238070">
    <property type="component" value="Chromosome"/>
</dbReference>
<reference evidence="3 4" key="1">
    <citation type="submission" date="2018-01" db="EMBL/GenBank/DDBJ databases">
        <title>Genetic Diversity of Clostridium botulinum in seafood.</title>
        <authorList>
            <person name="Athira V."/>
            <person name="Arun Jyothi P.V."/>
            <person name="Lalitha K.V."/>
            <person name="Joseph T.C."/>
        </authorList>
    </citation>
    <scope>NUCLEOTIDE SEQUENCE [LARGE SCALE GENOMIC DNA]</scope>
    <source>
        <strain evidence="3 4">Mfbjulcb5</strain>
    </source>
</reference>
<evidence type="ECO:0000313" key="4">
    <source>
        <dbReference type="Proteomes" id="UP000238070"/>
    </source>
</evidence>
<protein>
    <submittedName>
        <fullName evidence="3">Uncharacterized protein</fullName>
    </submittedName>
</protein>
<keyword evidence="2" id="KW-1133">Transmembrane helix</keyword>
<sequence length="221" mass="25634">MKYNEGFINDEEKKVINYVYLYRIKKLENIRADEIACTLDESKDSISDCNWDKFEHITSSLMGKGILCKNGDRYSIKDEEIYPLIDTGIINIGDIINILSVDTFHSKLDLKNIENKIENLKSEKFKLENELDEIKKKINEYEEIATNSAKTLEKHKIKIVEFMGIFISIFTLISVNVNFIKVFENIKSIYYMIALLVAVNVVTVGSLLIMLIYIDRNILNK</sequence>
<accession>A0AAU8YVP8</accession>
<dbReference type="AlphaFoldDB" id="A0AAU8YVP8"/>
<organism evidence="3 4">
    <name type="scientific">Clostridium botulinum</name>
    <dbReference type="NCBI Taxonomy" id="1491"/>
    <lineage>
        <taxon>Bacteria</taxon>
        <taxon>Bacillati</taxon>
        <taxon>Bacillota</taxon>
        <taxon>Clostridia</taxon>
        <taxon>Eubacteriales</taxon>
        <taxon>Clostridiaceae</taxon>
        <taxon>Clostridium</taxon>
    </lineage>
</organism>
<evidence type="ECO:0000313" key="3">
    <source>
        <dbReference type="EMBL" id="AVP64125.1"/>
    </source>
</evidence>
<feature type="coiled-coil region" evidence="1">
    <location>
        <begin position="110"/>
        <end position="151"/>
    </location>
</feature>
<keyword evidence="1" id="KW-0175">Coiled coil</keyword>
<dbReference type="EMBL" id="CP027776">
    <property type="protein sequence ID" value="AVP64125.1"/>
    <property type="molecule type" value="Genomic_DNA"/>
</dbReference>
<keyword evidence="2" id="KW-0812">Transmembrane</keyword>
<dbReference type="Gene3D" id="1.20.5.1070">
    <property type="entry name" value="Head and neck region of the ectodomain of NDV fusion glycoprotein"/>
    <property type="match status" value="1"/>
</dbReference>